<organism evidence="1 2">
    <name type="scientific">Ophiobolus disseminans</name>
    <dbReference type="NCBI Taxonomy" id="1469910"/>
    <lineage>
        <taxon>Eukaryota</taxon>
        <taxon>Fungi</taxon>
        <taxon>Dikarya</taxon>
        <taxon>Ascomycota</taxon>
        <taxon>Pezizomycotina</taxon>
        <taxon>Dothideomycetes</taxon>
        <taxon>Pleosporomycetidae</taxon>
        <taxon>Pleosporales</taxon>
        <taxon>Pleosporineae</taxon>
        <taxon>Phaeosphaeriaceae</taxon>
        <taxon>Ophiobolus</taxon>
    </lineage>
</organism>
<sequence length="325" mass="36120">MAMAAALLSLQTNASSVIQERQGKQGAQIAIEIIKIFGDIFKFAGFAFPEEVDAWDWGANPNMCDIYMETTDGLNCYASVRCNDGLREYNAGKSTWSACYQGGRQFFNDPRIGDFSIQFSGKDGIDGQGLTSPLLQVKDVGNWKEIPVSDLAAKMAEDDECRDHLGTTCDDGPYVCMWLGGPYEREKGRTRKWRCGVPKTGMNFPGFDSDGPTNSRGYRPGWCGVHVTQYQKPDPSKDQYTLEARVVDANQNEIGSSGGKKGSKLVFNSKLWLPFVINSRAVDADPLDFEYDNVRWNSNDSKDHHCSVGNYDHGKREIDCGFTCK</sequence>
<evidence type="ECO:0000313" key="2">
    <source>
        <dbReference type="Proteomes" id="UP000799424"/>
    </source>
</evidence>
<keyword evidence="2" id="KW-1185">Reference proteome</keyword>
<dbReference type="OrthoDB" id="2119228at2759"/>
<gene>
    <name evidence="1" type="ORF">CC86DRAFT_466719</name>
</gene>
<evidence type="ECO:0000313" key="1">
    <source>
        <dbReference type="EMBL" id="KAF2826947.1"/>
    </source>
</evidence>
<dbReference type="EMBL" id="MU006225">
    <property type="protein sequence ID" value="KAF2826947.1"/>
    <property type="molecule type" value="Genomic_DNA"/>
</dbReference>
<reference evidence="1" key="1">
    <citation type="journal article" date="2020" name="Stud. Mycol.">
        <title>101 Dothideomycetes genomes: a test case for predicting lifestyles and emergence of pathogens.</title>
        <authorList>
            <person name="Haridas S."/>
            <person name="Albert R."/>
            <person name="Binder M."/>
            <person name="Bloem J."/>
            <person name="Labutti K."/>
            <person name="Salamov A."/>
            <person name="Andreopoulos B."/>
            <person name="Baker S."/>
            <person name="Barry K."/>
            <person name="Bills G."/>
            <person name="Bluhm B."/>
            <person name="Cannon C."/>
            <person name="Castanera R."/>
            <person name="Culley D."/>
            <person name="Daum C."/>
            <person name="Ezra D."/>
            <person name="Gonzalez J."/>
            <person name="Henrissat B."/>
            <person name="Kuo A."/>
            <person name="Liang C."/>
            <person name="Lipzen A."/>
            <person name="Lutzoni F."/>
            <person name="Magnuson J."/>
            <person name="Mondo S."/>
            <person name="Nolan M."/>
            <person name="Ohm R."/>
            <person name="Pangilinan J."/>
            <person name="Park H.-J."/>
            <person name="Ramirez L."/>
            <person name="Alfaro M."/>
            <person name="Sun H."/>
            <person name="Tritt A."/>
            <person name="Yoshinaga Y."/>
            <person name="Zwiers L.-H."/>
            <person name="Turgeon B."/>
            <person name="Goodwin S."/>
            <person name="Spatafora J."/>
            <person name="Crous P."/>
            <person name="Grigoriev I."/>
        </authorList>
    </citation>
    <scope>NUCLEOTIDE SEQUENCE</scope>
    <source>
        <strain evidence="1">CBS 113818</strain>
    </source>
</reference>
<protein>
    <submittedName>
        <fullName evidence="1">Uncharacterized protein</fullName>
    </submittedName>
</protein>
<accession>A0A6A7A2K8</accession>
<proteinExistence type="predicted"/>
<name>A0A6A7A2K8_9PLEO</name>
<dbReference type="AlphaFoldDB" id="A0A6A7A2K8"/>
<dbReference type="Proteomes" id="UP000799424">
    <property type="component" value="Unassembled WGS sequence"/>
</dbReference>